<dbReference type="Gene3D" id="3.30.160.20">
    <property type="match status" value="1"/>
</dbReference>
<dbReference type="Pfam" id="PF00035">
    <property type="entry name" value="dsrm"/>
    <property type="match status" value="1"/>
</dbReference>
<dbReference type="SUPFAM" id="SSF54768">
    <property type="entry name" value="dsRNA-binding domain-like"/>
    <property type="match status" value="1"/>
</dbReference>
<evidence type="ECO:0000256" key="6">
    <source>
        <dbReference type="SAM" id="MobiDB-lite"/>
    </source>
</evidence>
<sequence length="500" mass="56832">MSKSLDYDNKLILAPMVRINHLPTRLLSLDYGADIVYSEEIIDFKILTSRRRENEILGTVDYELPDGTVIFRTCPREEGRLVFQLGTADAKRALKAAQKLENDITVLDVNMGCPQPFSLQGGMGAALLRKPEKVKDILSTLVKGLKIPVSCKIRILPKLEDTIKLVKIIESTGVCAIAVHGRTIDERPRHANQNHVIKAIKQAVKIPVIANGGSKEILCYEDIAKFKEETGADSVMIARAAEWNPSIFRKEGKLPIEDVIKQHVRYALKYDINAISAKYCILQIMHTSMDMAEGQPMLDCKHMVEICDIWKMEDEFKATQELLTKKRAEEMEEESHRNNMVAKRLKSEDGSILIRLPVRFTKANYPTDMSPKQHLHVRCMKNHEKAPPYKTIQRESDRRFNSVLTFQGRKYTTPYWEKSKQLAEQGAAIACLISLGLDDGRVNNIEAEDDELRRKWKDLVSDQNHNSDIKNDTCTEIQNNLEKTDDSSKMAQPETAENVT</sequence>
<evidence type="ECO:0000313" key="10">
    <source>
        <dbReference type="Proteomes" id="UP001347796"/>
    </source>
</evidence>
<dbReference type="SUPFAM" id="SSF51395">
    <property type="entry name" value="FMN-linked oxidoreductases"/>
    <property type="match status" value="1"/>
</dbReference>
<dbReference type="PANTHER" id="PTHR45936:SF1">
    <property type="entry name" value="TRNA-DIHYDROURIDINE(20) SYNTHASE [NAD(P)+]-LIKE"/>
    <property type="match status" value="1"/>
</dbReference>
<keyword evidence="4" id="KW-0819">tRNA processing</keyword>
<keyword evidence="10" id="KW-1185">Reference proteome</keyword>
<dbReference type="PROSITE" id="PS01136">
    <property type="entry name" value="UPF0034"/>
    <property type="match status" value="1"/>
</dbReference>
<organism evidence="9 10">
    <name type="scientific">Patella caerulea</name>
    <name type="common">Rayed Mediterranean limpet</name>
    <dbReference type="NCBI Taxonomy" id="87958"/>
    <lineage>
        <taxon>Eukaryota</taxon>
        <taxon>Metazoa</taxon>
        <taxon>Spiralia</taxon>
        <taxon>Lophotrochozoa</taxon>
        <taxon>Mollusca</taxon>
        <taxon>Gastropoda</taxon>
        <taxon>Patellogastropoda</taxon>
        <taxon>Patelloidea</taxon>
        <taxon>Patellidae</taxon>
        <taxon>Patella</taxon>
    </lineage>
</organism>
<name>A0AAN8JIV5_PATCE</name>
<evidence type="ECO:0000259" key="7">
    <source>
        <dbReference type="Pfam" id="PF00035"/>
    </source>
</evidence>
<feature type="domain" description="DRBM" evidence="7">
    <location>
        <begin position="371"/>
        <end position="433"/>
    </location>
</feature>
<dbReference type="GO" id="GO:0005737">
    <property type="term" value="C:cytoplasm"/>
    <property type="evidence" value="ECO:0007669"/>
    <property type="project" value="TreeGrafter"/>
</dbReference>
<feature type="region of interest" description="Disordered" evidence="6">
    <location>
        <begin position="463"/>
        <end position="500"/>
    </location>
</feature>
<dbReference type="InterPro" id="IPR013785">
    <property type="entry name" value="Aldolase_TIM"/>
</dbReference>
<dbReference type="InterPro" id="IPR014720">
    <property type="entry name" value="dsRBD_dom"/>
</dbReference>
<dbReference type="Proteomes" id="UP001347796">
    <property type="component" value="Unassembled WGS sequence"/>
</dbReference>
<accession>A0AAN8JIV5</accession>
<dbReference type="CDD" id="cd02801">
    <property type="entry name" value="DUS_like_FMN"/>
    <property type="match status" value="1"/>
</dbReference>
<keyword evidence="3" id="KW-0288">FMN</keyword>
<dbReference type="PANTHER" id="PTHR45936">
    <property type="entry name" value="TRNA-DIHYDROURIDINE(20) SYNTHASE [NAD(P)+]-LIKE"/>
    <property type="match status" value="1"/>
</dbReference>
<feature type="domain" description="DUS-like FMN-binding" evidence="8">
    <location>
        <begin position="12"/>
        <end position="332"/>
    </location>
</feature>
<dbReference type="InterPro" id="IPR044463">
    <property type="entry name" value="DUS2_DSRM"/>
</dbReference>
<dbReference type="Gene3D" id="3.20.20.70">
    <property type="entry name" value="Aldolase class I"/>
    <property type="match status" value="1"/>
</dbReference>
<protein>
    <recommendedName>
        <fullName evidence="11">DRBM domain-containing protein</fullName>
    </recommendedName>
</protein>
<comment type="cofactor">
    <cofactor evidence="1">
        <name>FMN</name>
        <dbReference type="ChEBI" id="CHEBI:58210"/>
    </cofactor>
</comment>
<dbReference type="EMBL" id="JAZGQO010000011">
    <property type="protein sequence ID" value="KAK6174458.1"/>
    <property type="molecule type" value="Genomic_DNA"/>
</dbReference>
<dbReference type="InterPro" id="IPR035587">
    <property type="entry name" value="DUS-like_FMN-bd"/>
</dbReference>
<dbReference type="CDD" id="cd19871">
    <property type="entry name" value="DSRM_DUS2L"/>
    <property type="match status" value="1"/>
</dbReference>
<dbReference type="GO" id="GO:0017150">
    <property type="term" value="F:tRNA dihydrouridine synthase activity"/>
    <property type="evidence" value="ECO:0007669"/>
    <property type="project" value="InterPro"/>
</dbReference>
<evidence type="ECO:0000313" key="9">
    <source>
        <dbReference type="EMBL" id="KAK6174458.1"/>
    </source>
</evidence>
<dbReference type="InterPro" id="IPR052582">
    <property type="entry name" value="tRNA-DUS-like"/>
</dbReference>
<evidence type="ECO:0000256" key="3">
    <source>
        <dbReference type="ARBA" id="ARBA00022643"/>
    </source>
</evidence>
<evidence type="ECO:0000256" key="5">
    <source>
        <dbReference type="ARBA" id="ARBA00023002"/>
    </source>
</evidence>
<evidence type="ECO:0008006" key="11">
    <source>
        <dbReference type="Google" id="ProtNLM"/>
    </source>
</evidence>
<dbReference type="InterPro" id="IPR018517">
    <property type="entry name" value="tRNA_hU_synthase_CS"/>
</dbReference>
<dbReference type="Pfam" id="PF01207">
    <property type="entry name" value="Dus"/>
    <property type="match status" value="1"/>
</dbReference>
<comment type="caution">
    <text evidence="9">The sequence shown here is derived from an EMBL/GenBank/DDBJ whole genome shotgun (WGS) entry which is preliminary data.</text>
</comment>
<dbReference type="AlphaFoldDB" id="A0AAN8JIV5"/>
<dbReference type="GO" id="GO:0050660">
    <property type="term" value="F:flavin adenine dinucleotide binding"/>
    <property type="evidence" value="ECO:0007669"/>
    <property type="project" value="InterPro"/>
</dbReference>
<dbReference type="GO" id="GO:0000049">
    <property type="term" value="F:tRNA binding"/>
    <property type="evidence" value="ECO:0007669"/>
    <property type="project" value="InterPro"/>
</dbReference>
<gene>
    <name evidence="9" type="ORF">SNE40_017730</name>
</gene>
<keyword evidence="2" id="KW-0285">Flavoprotein</keyword>
<feature type="compositionally biased region" description="Basic and acidic residues" evidence="6">
    <location>
        <begin position="463"/>
        <end position="473"/>
    </location>
</feature>
<reference evidence="9 10" key="1">
    <citation type="submission" date="2024-01" db="EMBL/GenBank/DDBJ databases">
        <title>The genome of the rayed Mediterranean limpet Patella caerulea (Linnaeus, 1758).</title>
        <authorList>
            <person name="Anh-Thu Weber A."/>
            <person name="Halstead-Nussloch G."/>
        </authorList>
    </citation>
    <scope>NUCLEOTIDE SEQUENCE [LARGE SCALE GENOMIC DNA]</scope>
    <source>
        <strain evidence="9">AATW-2023a</strain>
        <tissue evidence="9">Whole specimen</tissue>
    </source>
</reference>
<proteinExistence type="predicted"/>
<evidence type="ECO:0000256" key="2">
    <source>
        <dbReference type="ARBA" id="ARBA00022630"/>
    </source>
</evidence>
<evidence type="ECO:0000259" key="8">
    <source>
        <dbReference type="Pfam" id="PF01207"/>
    </source>
</evidence>
<evidence type="ECO:0000256" key="4">
    <source>
        <dbReference type="ARBA" id="ARBA00022694"/>
    </source>
</evidence>
<keyword evidence="5" id="KW-0560">Oxidoreductase</keyword>
<evidence type="ECO:0000256" key="1">
    <source>
        <dbReference type="ARBA" id="ARBA00001917"/>
    </source>
</evidence>